<evidence type="ECO:0000313" key="2">
    <source>
        <dbReference type="Proteomes" id="UP001152795"/>
    </source>
</evidence>
<protein>
    <submittedName>
        <fullName evidence="1">Uncharacterized protein</fullName>
    </submittedName>
</protein>
<proteinExistence type="predicted"/>
<evidence type="ECO:0000313" key="1">
    <source>
        <dbReference type="EMBL" id="CAB3990483.1"/>
    </source>
</evidence>
<dbReference type="EMBL" id="CACRXK020001669">
    <property type="protein sequence ID" value="CAB3990483.1"/>
    <property type="molecule type" value="Genomic_DNA"/>
</dbReference>
<dbReference type="AlphaFoldDB" id="A0A6S7GGX1"/>
<keyword evidence="2" id="KW-1185">Reference proteome</keyword>
<dbReference type="Proteomes" id="UP001152795">
    <property type="component" value="Unassembled WGS sequence"/>
</dbReference>
<organism evidence="1 2">
    <name type="scientific">Paramuricea clavata</name>
    <name type="common">Red gorgonian</name>
    <name type="synonym">Violescent sea-whip</name>
    <dbReference type="NCBI Taxonomy" id="317549"/>
    <lineage>
        <taxon>Eukaryota</taxon>
        <taxon>Metazoa</taxon>
        <taxon>Cnidaria</taxon>
        <taxon>Anthozoa</taxon>
        <taxon>Octocorallia</taxon>
        <taxon>Malacalcyonacea</taxon>
        <taxon>Plexauridae</taxon>
        <taxon>Paramuricea</taxon>
    </lineage>
</organism>
<gene>
    <name evidence="1" type="ORF">PACLA_8A060106</name>
</gene>
<sequence>MILRAEFLDYQAAPNTELPAYFDEDDKPIRIASISEDKSAISLKELPNETLQQHLTGIGGIRDTEGVQTAERKSIDADVDVDGSGSLYSPSVVVSTNVCKKSGSKLFTDEENECFKNTFKSLMETNQSISQKCVRQKMEAKYYVPY</sequence>
<accession>A0A6S7GGX1</accession>
<comment type="caution">
    <text evidence="1">The sequence shown here is derived from an EMBL/GenBank/DDBJ whole genome shotgun (WGS) entry which is preliminary data.</text>
</comment>
<reference evidence="1" key="1">
    <citation type="submission" date="2020-04" db="EMBL/GenBank/DDBJ databases">
        <authorList>
            <person name="Alioto T."/>
            <person name="Alioto T."/>
            <person name="Gomez Garrido J."/>
        </authorList>
    </citation>
    <scope>NUCLEOTIDE SEQUENCE</scope>
    <source>
        <strain evidence="1">A484AB</strain>
    </source>
</reference>
<name>A0A6S7GGX1_PARCT</name>